<dbReference type="Pfam" id="PF18306">
    <property type="entry name" value="LDcluster4"/>
    <property type="match status" value="1"/>
</dbReference>
<comment type="caution">
    <text evidence="2">The sequence shown here is derived from an EMBL/GenBank/DDBJ whole genome shotgun (WGS) entry which is preliminary data.</text>
</comment>
<protein>
    <recommendedName>
        <fullName evidence="4">TIGR00725 family protein</fullName>
    </recommendedName>
</protein>
<dbReference type="AlphaFoldDB" id="A0A2H0W3W3"/>
<evidence type="ECO:0008006" key="4">
    <source>
        <dbReference type="Google" id="ProtNLM"/>
    </source>
</evidence>
<dbReference type="InterPro" id="IPR052341">
    <property type="entry name" value="LOG_family_nucleotidases"/>
</dbReference>
<dbReference type="SUPFAM" id="SSF102405">
    <property type="entry name" value="MCP/YpsA-like"/>
    <property type="match status" value="1"/>
</dbReference>
<dbReference type="EMBL" id="PEZZ01000009">
    <property type="protein sequence ID" value="PIS05340.1"/>
    <property type="molecule type" value="Genomic_DNA"/>
</dbReference>
<organism evidence="2 3">
    <name type="scientific">Candidatus Buchananbacteria bacterium CG10_big_fil_rev_8_21_14_0_10_42_9</name>
    <dbReference type="NCBI Taxonomy" id="1974526"/>
    <lineage>
        <taxon>Bacteria</taxon>
        <taxon>Candidatus Buchananiibacteriota</taxon>
    </lineage>
</organism>
<feature type="compositionally biased region" description="Basic residues" evidence="1">
    <location>
        <begin position="1"/>
        <end position="16"/>
    </location>
</feature>
<evidence type="ECO:0000256" key="1">
    <source>
        <dbReference type="SAM" id="MobiDB-lite"/>
    </source>
</evidence>
<dbReference type="InterPro" id="IPR041164">
    <property type="entry name" value="LDcluster4"/>
</dbReference>
<sequence>MPSKKSKLKKKSRKPSGKTTTIKEIQASFRPKLKICVSGAAAGECVRFGKDKAYDVGKAIAEQGAIIVTGATKGIPTHAAKGAKEAGGFSIGFSPAATEAEHLRSYRLPMEYLDMVVFTGFNYAGRNLLLTRASDAVITVCGRIGTLNEFTVAFEDNKVQGVLLGSGGITTEIEHILNVAKRGFGKVIFDTDPERLVRKVVKAIKREKREEKLAMNRKNHNRNKR</sequence>
<dbReference type="Gene3D" id="3.40.50.450">
    <property type="match status" value="1"/>
</dbReference>
<dbReference type="PANTHER" id="PTHR43393:SF3">
    <property type="entry name" value="LYSINE DECARBOXYLASE-LIKE PROTEIN"/>
    <property type="match status" value="1"/>
</dbReference>
<dbReference type="GO" id="GO:0005829">
    <property type="term" value="C:cytosol"/>
    <property type="evidence" value="ECO:0007669"/>
    <property type="project" value="TreeGrafter"/>
</dbReference>
<reference evidence="3" key="1">
    <citation type="submission" date="2017-09" db="EMBL/GenBank/DDBJ databases">
        <title>Depth-based differentiation of microbial function through sediment-hosted aquifers and enrichment of novel symbionts in the deep terrestrial subsurface.</title>
        <authorList>
            <person name="Probst A.J."/>
            <person name="Ladd B."/>
            <person name="Jarett J.K."/>
            <person name="Geller-Mcgrath D.E."/>
            <person name="Sieber C.M.K."/>
            <person name="Emerson J.B."/>
            <person name="Anantharaman K."/>
            <person name="Thomas B.C."/>
            <person name="Malmstrom R."/>
            <person name="Stieglmeier M."/>
            <person name="Klingl A."/>
            <person name="Woyke T."/>
            <person name="Ryan C.M."/>
            <person name="Banfield J.F."/>
        </authorList>
    </citation>
    <scope>NUCLEOTIDE SEQUENCE [LARGE SCALE GENOMIC DNA]</scope>
</reference>
<proteinExistence type="predicted"/>
<feature type="region of interest" description="Disordered" evidence="1">
    <location>
        <begin position="1"/>
        <end position="21"/>
    </location>
</feature>
<evidence type="ECO:0000313" key="3">
    <source>
        <dbReference type="Proteomes" id="UP000230935"/>
    </source>
</evidence>
<dbReference type="PANTHER" id="PTHR43393">
    <property type="entry name" value="CYTOKININ RIBOSIDE 5'-MONOPHOSPHATE PHOSPHORIBOHYDROLASE"/>
    <property type="match status" value="1"/>
</dbReference>
<name>A0A2H0W3W3_9BACT</name>
<evidence type="ECO:0000313" key="2">
    <source>
        <dbReference type="EMBL" id="PIS05340.1"/>
    </source>
</evidence>
<gene>
    <name evidence="2" type="ORF">COT81_01655</name>
</gene>
<accession>A0A2H0W3W3</accession>
<dbReference type="Proteomes" id="UP000230935">
    <property type="component" value="Unassembled WGS sequence"/>
</dbReference>